<organism evidence="8 9">
    <name type="scientific">Metschnikowia bicuspidata</name>
    <dbReference type="NCBI Taxonomy" id="27322"/>
    <lineage>
        <taxon>Eukaryota</taxon>
        <taxon>Fungi</taxon>
        <taxon>Dikarya</taxon>
        <taxon>Ascomycota</taxon>
        <taxon>Saccharomycotina</taxon>
        <taxon>Pichiomycetes</taxon>
        <taxon>Metschnikowiaceae</taxon>
        <taxon>Metschnikowia</taxon>
    </lineage>
</organism>
<dbReference type="GO" id="GO:0042147">
    <property type="term" value="P:retrograde transport, endosome to Golgi"/>
    <property type="evidence" value="ECO:0007669"/>
    <property type="project" value="TreeGrafter"/>
</dbReference>
<feature type="domain" description="Vps52 C-terminal" evidence="7">
    <location>
        <begin position="431"/>
        <end position="593"/>
    </location>
</feature>
<name>A0A4P9ZH08_9ASCO</name>
<evidence type="ECO:0000259" key="6">
    <source>
        <dbReference type="Pfam" id="PF04129"/>
    </source>
</evidence>
<evidence type="ECO:0000256" key="1">
    <source>
        <dbReference type="ARBA" id="ARBA00004601"/>
    </source>
</evidence>
<dbReference type="PANTHER" id="PTHR14190">
    <property type="entry name" value="SUPPRESSOR OF ACTIN MUTATIONS 2/VACUOLAR PROTEIN SORTING 52"/>
    <property type="match status" value="1"/>
</dbReference>
<dbReference type="InterPro" id="IPR007258">
    <property type="entry name" value="Vps52"/>
</dbReference>
<dbReference type="Proteomes" id="UP000268321">
    <property type="component" value="Unassembled WGS sequence"/>
</dbReference>
<evidence type="ECO:0000256" key="3">
    <source>
        <dbReference type="ARBA" id="ARBA00022448"/>
    </source>
</evidence>
<comment type="similarity">
    <text evidence="2">Belongs to the VPS52 family.</text>
</comment>
<accession>A0A4P9ZH08</accession>
<keyword evidence="3" id="KW-0813">Transport</keyword>
<comment type="subcellular location">
    <subcellularLocation>
        <location evidence="1">Golgi apparatus</location>
        <location evidence="1">trans-Golgi network</location>
    </subcellularLocation>
</comment>
<dbReference type="InterPro" id="IPR048319">
    <property type="entry name" value="Vps52_CC"/>
</dbReference>
<keyword evidence="9" id="KW-1185">Reference proteome</keyword>
<dbReference type="GO" id="GO:0006896">
    <property type="term" value="P:Golgi to vacuole transport"/>
    <property type="evidence" value="ECO:0007669"/>
    <property type="project" value="TreeGrafter"/>
</dbReference>
<dbReference type="OrthoDB" id="19482at2759"/>
<keyword evidence="4" id="KW-0653">Protein transport</keyword>
<feature type="domain" description="Vps52 C-terminal" evidence="7">
    <location>
        <begin position="235"/>
        <end position="368"/>
    </location>
</feature>
<keyword evidence="5" id="KW-0333">Golgi apparatus</keyword>
<evidence type="ECO:0000313" key="8">
    <source>
        <dbReference type="EMBL" id="RKP32275.1"/>
    </source>
</evidence>
<dbReference type="GO" id="GO:0019905">
    <property type="term" value="F:syntaxin binding"/>
    <property type="evidence" value="ECO:0007669"/>
    <property type="project" value="TreeGrafter"/>
</dbReference>
<gene>
    <name evidence="8" type="ORF">METBISCDRAFT_29645</name>
</gene>
<dbReference type="GO" id="GO:0032456">
    <property type="term" value="P:endocytic recycling"/>
    <property type="evidence" value="ECO:0007669"/>
    <property type="project" value="TreeGrafter"/>
</dbReference>
<protein>
    <submittedName>
        <fullName evidence="8">Vps52/Sac2</fullName>
    </submittedName>
</protein>
<dbReference type="GO" id="GO:0000938">
    <property type="term" value="C:GARP complex"/>
    <property type="evidence" value="ECO:0007669"/>
    <property type="project" value="TreeGrafter"/>
</dbReference>
<dbReference type="Pfam" id="PF04129">
    <property type="entry name" value="Vps52_CC"/>
    <property type="match status" value="1"/>
</dbReference>
<dbReference type="InterPro" id="IPR048361">
    <property type="entry name" value="Vps52_C"/>
</dbReference>
<dbReference type="PANTHER" id="PTHR14190:SF7">
    <property type="entry name" value="VACUOLAR PROTEIN SORTING-ASSOCIATED PROTEIN 52 HOMOLOG"/>
    <property type="match status" value="1"/>
</dbReference>
<sequence>MSLSYLNTLLPLPQDAPDTPDDCQTSPDQLFVELSDTDLGVITARFLRFLEALEPLRTQLEPVSAFLRDFSANVSQLSASLTNLRSQSEALSKDLSVQRQIVEQLNTILLDLLIPPAMAVSVANDPVDEAWLENIRFIVEKQQLVKKINDADAPLQHHDTAALRELTAGLQLLESKAAERIRDHVIAQIRLLRLSFKTASQVVQERLIRVKEVFVFLKLRQPQLAAQLQLAYIYTMKWYYTTRFAKYLYSLQKLKLKIIDLLFVLGAVNDHADNKLGVFGFMDTGSASPGAGSRLPLAEYFLSVDKRMSTLCNTEDEQGRKCIPSQIAESSPFSYWPEFLFKQWSNALLDNIIVEYLFFVDFFYQGAEKFEPISALDPASSTLPDSDWCQYMFAEIFSIGRSLVNWLATTLVQTLGARLASGAKAHFNIASCDSYAILIMIRTIQKANFSLHNEFHIPVMDEYHNSLVLLLWPHFTKIIDLNCDALKKNALASQAHRTLSKSLAPTNTTQQFALFLSGLLKLAFARDDTDPKEVQGEPICTSIIRLRNEFESTLTKTSSQVFGSSNSKAAQREMFLLNNFFLIATILRNDFEDSPVAFIKEQVDHFAMLCDAYKPK</sequence>
<dbReference type="EMBL" id="ML004432">
    <property type="protein sequence ID" value="RKP32275.1"/>
    <property type="molecule type" value="Genomic_DNA"/>
</dbReference>
<evidence type="ECO:0000256" key="2">
    <source>
        <dbReference type="ARBA" id="ARBA00008180"/>
    </source>
</evidence>
<dbReference type="GO" id="GO:0005829">
    <property type="term" value="C:cytosol"/>
    <property type="evidence" value="ECO:0007669"/>
    <property type="project" value="GOC"/>
</dbReference>
<reference evidence="9" key="1">
    <citation type="journal article" date="2018" name="Nat. Microbiol.">
        <title>Leveraging single-cell genomics to expand the fungal tree of life.</title>
        <authorList>
            <person name="Ahrendt S.R."/>
            <person name="Quandt C.A."/>
            <person name="Ciobanu D."/>
            <person name="Clum A."/>
            <person name="Salamov A."/>
            <person name="Andreopoulos B."/>
            <person name="Cheng J.F."/>
            <person name="Woyke T."/>
            <person name="Pelin A."/>
            <person name="Henrissat B."/>
            <person name="Reynolds N.K."/>
            <person name="Benny G.L."/>
            <person name="Smith M.E."/>
            <person name="James T.Y."/>
            <person name="Grigoriev I.V."/>
        </authorList>
    </citation>
    <scope>NUCLEOTIDE SEQUENCE [LARGE SCALE GENOMIC DNA]</scope>
    <source>
        <strain evidence="9">Baker2002</strain>
    </source>
</reference>
<evidence type="ECO:0000313" key="9">
    <source>
        <dbReference type="Proteomes" id="UP000268321"/>
    </source>
</evidence>
<feature type="domain" description="Vps52 coiled-coil" evidence="6">
    <location>
        <begin position="60"/>
        <end position="217"/>
    </location>
</feature>
<evidence type="ECO:0000256" key="4">
    <source>
        <dbReference type="ARBA" id="ARBA00022927"/>
    </source>
</evidence>
<evidence type="ECO:0000256" key="5">
    <source>
        <dbReference type="ARBA" id="ARBA00023034"/>
    </source>
</evidence>
<dbReference type="AlphaFoldDB" id="A0A4P9ZH08"/>
<evidence type="ECO:0000259" key="7">
    <source>
        <dbReference type="Pfam" id="PF20655"/>
    </source>
</evidence>
<dbReference type="Pfam" id="PF20655">
    <property type="entry name" value="Vps52_C"/>
    <property type="match status" value="2"/>
</dbReference>
<dbReference type="GO" id="GO:0015031">
    <property type="term" value="P:protein transport"/>
    <property type="evidence" value="ECO:0007669"/>
    <property type="project" value="UniProtKB-KW"/>
</dbReference>
<proteinExistence type="inferred from homology"/>